<evidence type="ECO:0000313" key="3">
    <source>
        <dbReference type="Proteomes" id="UP001642464"/>
    </source>
</evidence>
<evidence type="ECO:0000313" key="2">
    <source>
        <dbReference type="EMBL" id="CAK9045935.1"/>
    </source>
</evidence>
<feature type="region of interest" description="Disordered" evidence="1">
    <location>
        <begin position="516"/>
        <end position="545"/>
    </location>
</feature>
<keyword evidence="3" id="KW-1185">Reference proteome</keyword>
<sequence length="886" mass="98219">MATPDVWHRKPQGDDLEGLADLWDRDETFRRAVVKRRTLCIWPDAKKTGLISYETLQLNVHLMKMMVDFWCPRQSVAKTLPMDNLKWEAGVKAFRATIGLATRPSVVHCEAAAIKGFMSLIVRRNDGSKREVEVAVEPTATADDAEIADQPKEEVETLDGTSTPDSKPAINDEYLAYTLGGELRPTDSPGSLWARSPYSPMPLPDVPEDMDEAMLVERIKQLGMAERRTALAAMSIQEIVEIDRLAQIGLRQSCQKVVEETPAEKGDARKGPAAKKAAKAAKDPMKTFWQALRTAFETIVQNKDPFWKFCQRRWNCAFPADGGLDHYPSTAVKLAEEFLEDSAVKSTAGLLLVDASSQGAESFPKTLAKSVGLGIAAHDISYDKSQNPRSAMDINESGGFLEYPPAFAAQVLRSRKALLRSKPRLPQAVRLRRGKGIGRRAADEAETGAPLLVDPSRGPMDVDFPLTQADPPLTLSPDNQLGLSAESLRTEPTQVVPPEEGHRSGAHEACAVIDVDSELPKGDEQVKTPKPKNDERGVGTTTTIPGDVADEEYLEEPGIEEKPPAFLSVAAAAARLRRACTPNSKGEYKVPPEVAEQWKDTTENGGRRQLESLFEKCGHETDWVYALERFVSKVRRVYQELDEFTIESNYEFLSEQDMIDLKWPEILGINNLLHSRINQHPLNAPTFTPSSPLAFSAQEEEDGKTQRSILERAIDETTDDQTVSKAIQKRLEKLGGHKDKLEKMANKTDTQTKLLEKVISLHKNLFGIDEEICESYSSGLVNGFTKGSDFQVRLLHSESPNGAKDAKEDGLEKGPCSAREAEAEDPLMEQAAENLAEGERLDFHLNWLSMNQDGVSVRTVTTRVLQRMFLKKYALLKRKYSSGATA</sequence>
<feature type="region of interest" description="Disordered" evidence="1">
    <location>
        <begin position="798"/>
        <end position="823"/>
    </location>
</feature>
<evidence type="ECO:0000256" key="1">
    <source>
        <dbReference type="SAM" id="MobiDB-lite"/>
    </source>
</evidence>
<feature type="region of interest" description="Disordered" evidence="1">
    <location>
        <begin position="139"/>
        <end position="169"/>
    </location>
</feature>
<accession>A0ABP0M6V4</accession>
<reference evidence="2 3" key="1">
    <citation type="submission" date="2024-02" db="EMBL/GenBank/DDBJ databases">
        <authorList>
            <person name="Chen Y."/>
            <person name="Shah S."/>
            <person name="Dougan E. K."/>
            <person name="Thang M."/>
            <person name="Chan C."/>
        </authorList>
    </citation>
    <scope>NUCLEOTIDE SEQUENCE [LARGE SCALE GENOMIC DNA]</scope>
</reference>
<dbReference type="EMBL" id="CAXAMM010019546">
    <property type="protein sequence ID" value="CAK9045935.1"/>
    <property type="molecule type" value="Genomic_DNA"/>
</dbReference>
<comment type="caution">
    <text evidence="2">The sequence shown here is derived from an EMBL/GenBank/DDBJ whole genome shotgun (WGS) entry which is preliminary data.</text>
</comment>
<name>A0ABP0M6V4_9DINO</name>
<proteinExistence type="predicted"/>
<protein>
    <submittedName>
        <fullName evidence="2">Uncharacterized protein</fullName>
    </submittedName>
</protein>
<feature type="compositionally biased region" description="Basic and acidic residues" evidence="1">
    <location>
        <begin position="518"/>
        <end position="537"/>
    </location>
</feature>
<gene>
    <name evidence="2" type="ORF">SCF082_LOCUS25926</name>
</gene>
<dbReference type="Proteomes" id="UP001642464">
    <property type="component" value="Unassembled WGS sequence"/>
</dbReference>
<organism evidence="2 3">
    <name type="scientific">Durusdinium trenchii</name>
    <dbReference type="NCBI Taxonomy" id="1381693"/>
    <lineage>
        <taxon>Eukaryota</taxon>
        <taxon>Sar</taxon>
        <taxon>Alveolata</taxon>
        <taxon>Dinophyceae</taxon>
        <taxon>Suessiales</taxon>
        <taxon>Symbiodiniaceae</taxon>
        <taxon>Durusdinium</taxon>
    </lineage>
</organism>